<name>A0A4R8DU44_9BACT</name>
<keyword evidence="1" id="KW-0732">Signal</keyword>
<comment type="caution">
    <text evidence="2">The sequence shown here is derived from an EMBL/GenBank/DDBJ whole genome shotgun (WGS) entry which is preliminary data.</text>
</comment>
<protein>
    <submittedName>
        <fullName evidence="2">Uncharacterized protein</fullName>
    </submittedName>
</protein>
<dbReference type="EMBL" id="SODV01000001">
    <property type="protein sequence ID" value="TDX01872.1"/>
    <property type="molecule type" value="Genomic_DNA"/>
</dbReference>
<evidence type="ECO:0000313" key="3">
    <source>
        <dbReference type="Proteomes" id="UP000294498"/>
    </source>
</evidence>
<keyword evidence="3" id="KW-1185">Reference proteome</keyword>
<organism evidence="2 3">
    <name type="scientific">Dinghuibacter silviterrae</name>
    <dbReference type="NCBI Taxonomy" id="1539049"/>
    <lineage>
        <taxon>Bacteria</taxon>
        <taxon>Pseudomonadati</taxon>
        <taxon>Bacteroidota</taxon>
        <taxon>Chitinophagia</taxon>
        <taxon>Chitinophagales</taxon>
        <taxon>Chitinophagaceae</taxon>
        <taxon>Dinghuibacter</taxon>
    </lineage>
</organism>
<dbReference type="RefSeq" id="WP_133994510.1">
    <property type="nucleotide sequence ID" value="NZ_SODV01000001.1"/>
</dbReference>
<evidence type="ECO:0000256" key="1">
    <source>
        <dbReference type="SAM" id="SignalP"/>
    </source>
</evidence>
<gene>
    <name evidence="2" type="ORF">EDB95_2916</name>
</gene>
<feature type="signal peptide" evidence="1">
    <location>
        <begin position="1"/>
        <end position="22"/>
    </location>
</feature>
<sequence>MKLHVLLALALVPLLSARPALKKAVPAAPFWSVTINNNTGDYWINYEVRFYDAATGTTYGEESFRVAAGDSYTTAPYEISGAQPTIYISWSTAPTPAQMHYSAINPNGQYIPNGITCHSINKVEAGSMVFNASPDANGSGYWTVNFYSGATCP</sequence>
<reference evidence="2 3" key="1">
    <citation type="submission" date="2019-03" db="EMBL/GenBank/DDBJ databases">
        <title>Genomic Encyclopedia of Type Strains, Phase IV (KMG-IV): sequencing the most valuable type-strain genomes for metagenomic binning, comparative biology and taxonomic classification.</title>
        <authorList>
            <person name="Goeker M."/>
        </authorList>
    </citation>
    <scope>NUCLEOTIDE SEQUENCE [LARGE SCALE GENOMIC DNA]</scope>
    <source>
        <strain evidence="2 3">DSM 100059</strain>
    </source>
</reference>
<accession>A0A4R8DU44</accession>
<feature type="chain" id="PRO_5020214151" evidence="1">
    <location>
        <begin position="23"/>
        <end position="153"/>
    </location>
</feature>
<dbReference type="Proteomes" id="UP000294498">
    <property type="component" value="Unassembled WGS sequence"/>
</dbReference>
<proteinExistence type="predicted"/>
<dbReference type="AlphaFoldDB" id="A0A4R8DU44"/>
<evidence type="ECO:0000313" key="2">
    <source>
        <dbReference type="EMBL" id="TDX01872.1"/>
    </source>
</evidence>